<dbReference type="HAMAP" id="MF_02062">
    <property type="entry name" value="GltS"/>
    <property type="match status" value="1"/>
</dbReference>
<name>A0A127K4P1_9RHOO</name>
<dbReference type="KEGG" id="thu:AC731_008150"/>
<feature type="transmembrane region" description="Helical" evidence="1">
    <location>
        <begin position="374"/>
        <end position="397"/>
    </location>
</feature>
<keyword evidence="4" id="KW-1185">Reference proteome</keyword>
<accession>A0A127K4P1</accession>
<keyword evidence="1" id="KW-0915">Sodium</keyword>
<dbReference type="AlphaFoldDB" id="A0A127K4P1"/>
<dbReference type="GO" id="GO:0005886">
    <property type="term" value="C:plasma membrane"/>
    <property type="evidence" value="ECO:0007669"/>
    <property type="project" value="UniProtKB-SubCell"/>
</dbReference>
<organism evidence="3 4">
    <name type="scientific">Thauera humireducens</name>
    <dbReference type="NCBI Taxonomy" id="1134435"/>
    <lineage>
        <taxon>Bacteria</taxon>
        <taxon>Pseudomonadati</taxon>
        <taxon>Pseudomonadota</taxon>
        <taxon>Betaproteobacteria</taxon>
        <taxon>Rhodocyclales</taxon>
        <taxon>Zoogloeaceae</taxon>
        <taxon>Thauera</taxon>
    </lineage>
</organism>
<feature type="transmembrane region" description="Helical" evidence="1">
    <location>
        <begin position="308"/>
        <end position="331"/>
    </location>
</feature>
<dbReference type="STRING" id="1134435.AC731_008150"/>
<evidence type="ECO:0000256" key="2">
    <source>
        <dbReference type="NCBIfam" id="TIGR00210"/>
    </source>
</evidence>
<dbReference type="PANTHER" id="PTHR36178">
    <property type="entry name" value="SLR0625 PROTEIN"/>
    <property type="match status" value="1"/>
</dbReference>
<feature type="transmembrane region" description="Helical" evidence="1">
    <location>
        <begin position="161"/>
        <end position="186"/>
    </location>
</feature>
<sequence>MYELKLDLISTTALAVVLLLAGHQIKHRVRFFETYCIPAPVIGGFAMSLIVLILREAGLATLRFDTTLQGPFMIAFFTTVGIGGSLALLRTGGAALLIYLVLCWFLALFQNSFGAAAAAAFGLHPILGVMAGGVSLEGGHGAAAAFGPVAESLGVTGATSVALASATFGLIAGGVLGGPVANWLIARHKLDIVANKLDTRLPSAHDHEADVKLHSHSLIVTMGLVLVLMVLGMWLSSAFEKSSGFVLPAYVGAMFAAIIFRNINDYTRTIRLNRAAIDTISDISLGIFLTMAMMSLKVWELYDLALPLIGVLALQVLALLLLTVFVAFRVLGRDYDAAVMCAGLLGHGLGATPNAVANMGAICDRYGVVSYKAFMIIPLCGAVLIDIVAIPFHTWIINYLG</sequence>
<dbReference type="PANTHER" id="PTHR36178:SF1">
    <property type="entry name" value="SODIUM_GLUTAMATE SYMPORTER"/>
    <property type="match status" value="1"/>
</dbReference>
<proteinExistence type="inferred from homology"/>
<comment type="caution">
    <text evidence="1">Lacks conserved residue(s) required for the propagation of feature annotation.</text>
</comment>
<feature type="transmembrane region" description="Helical" evidence="1">
    <location>
        <begin position="66"/>
        <end position="89"/>
    </location>
</feature>
<keyword evidence="1" id="KW-0997">Cell inner membrane</keyword>
<keyword evidence="1" id="KW-0406">Ion transport</keyword>
<comment type="similarity">
    <text evidence="1">Belongs to the glutamate:Na(+) symporter (ESS) (TC 2.A.27) family.</text>
</comment>
<gene>
    <name evidence="1" type="primary">gltS</name>
    <name evidence="3" type="ORF">AC731_008150</name>
</gene>
<comment type="subcellular location">
    <subcellularLocation>
        <location evidence="1">Cell inner membrane</location>
        <topology evidence="1">Multi-pass membrane protein</topology>
    </subcellularLocation>
</comment>
<keyword evidence="1" id="KW-1133">Transmembrane helix</keyword>
<comment type="function">
    <text evidence="1">Catalyzes the sodium-dependent transport of glutamate.</text>
</comment>
<reference evidence="4" key="1">
    <citation type="submission" date="2016-03" db="EMBL/GenBank/DDBJ databases">
        <authorList>
            <person name="Ma C."/>
            <person name="Zhou S."/>
            <person name="Yang G."/>
        </authorList>
    </citation>
    <scope>NUCLEOTIDE SEQUENCE [LARGE SCALE GENOMIC DNA]</scope>
    <source>
        <strain evidence="4">SgZ-1</strain>
    </source>
</reference>
<evidence type="ECO:0000256" key="1">
    <source>
        <dbReference type="HAMAP-Rule" id="MF_02062"/>
    </source>
</evidence>
<dbReference type="InterPro" id="IPR004445">
    <property type="entry name" value="GltS"/>
</dbReference>
<keyword evidence="1" id="KW-0812">Transmembrane</keyword>
<dbReference type="EMBL" id="CP014646">
    <property type="protein sequence ID" value="AMO36916.1"/>
    <property type="molecule type" value="Genomic_DNA"/>
</dbReference>
<dbReference type="Pfam" id="PF03616">
    <property type="entry name" value="Glt_symporter"/>
    <property type="match status" value="1"/>
</dbReference>
<feature type="transmembrane region" description="Helical" evidence="1">
    <location>
        <begin position="275"/>
        <end position="296"/>
    </location>
</feature>
<keyword evidence="1" id="KW-1003">Cell membrane</keyword>
<dbReference type="NCBIfam" id="TIGR00210">
    <property type="entry name" value="gltS"/>
    <property type="match status" value="1"/>
</dbReference>
<feature type="transmembrane region" description="Helical" evidence="1">
    <location>
        <begin position="96"/>
        <end position="121"/>
    </location>
</feature>
<protein>
    <recommendedName>
        <fullName evidence="1 2">Sodium/glutamate symporter</fullName>
    </recommendedName>
</protein>
<dbReference type="GO" id="GO:0015813">
    <property type="term" value="P:L-glutamate transmembrane transport"/>
    <property type="evidence" value="ECO:0007669"/>
    <property type="project" value="UniProtKB-UniRule"/>
</dbReference>
<keyword evidence="1" id="KW-0813">Transport</keyword>
<dbReference type="RefSeq" id="WP_048705024.1">
    <property type="nucleotide sequence ID" value="NZ_CP014646.1"/>
</dbReference>
<feature type="transmembrane region" description="Helical" evidence="1">
    <location>
        <begin position="245"/>
        <end position="263"/>
    </location>
</feature>
<keyword evidence="1" id="KW-0739">Sodium transport</keyword>
<evidence type="ECO:0000313" key="3">
    <source>
        <dbReference type="EMBL" id="AMO36916.1"/>
    </source>
</evidence>
<dbReference type="GO" id="GO:0015501">
    <property type="term" value="F:glutamate:sodium symporter activity"/>
    <property type="evidence" value="ECO:0007669"/>
    <property type="project" value="UniProtKB-UniRule"/>
</dbReference>
<dbReference type="Proteomes" id="UP000036902">
    <property type="component" value="Chromosome"/>
</dbReference>
<evidence type="ECO:0000313" key="4">
    <source>
        <dbReference type="Proteomes" id="UP000036902"/>
    </source>
</evidence>
<keyword evidence="1" id="KW-0769">Symport</keyword>
<feature type="transmembrane region" description="Helical" evidence="1">
    <location>
        <begin position="218"/>
        <end position="239"/>
    </location>
</feature>
<feature type="transmembrane region" description="Helical" evidence="1">
    <location>
        <begin position="35"/>
        <end position="54"/>
    </location>
</feature>
<keyword evidence="1" id="KW-0029">Amino-acid transport</keyword>
<keyword evidence="1" id="KW-0472">Membrane</keyword>